<accession>A0A5M9JCM2</accession>
<dbReference type="Gene3D" id="1.20.1720.10">
    <property type="entry name" value="Multidrug resistance protein D"/>
    <property type="match status" value="1"/>
</dbReference>
<dbReference type="EMBL" id="VICG01000011">
    <property type="protein sequence ID" value="KAA8567021.1"/>
    <property type="molecule type" value="Genomic_DNA"/>
</dbReference>
<comment type="subcellular location">
    <subcellularLocation>
        <location evidence="1">Membrane</location>
        <topology evidence="1">Multi-pass membrane protein</topology>
    </subcellularLocation>
</comment>
<sequence>MIVDIQRTSDIEPNIEPPTKIAIVEEPTSEMQHRGWHFWAIMTSMAVLSLLAGLDATAVSTAMPSIIKDFGTSQGFAWIANAYLLTTTAFTPVFGQAADIFGRRATTLISILIFAVGSAISGPAPNLGALITGRAVQGIGCAGINTMVELVVCDLVPLRERGKFMGFILAYMPFLLQSGP</sequence>
<dbReference type="AlphaFoldDB" id="A0A5M9JCM2"/>
<name>A0A5M9JCM2_MONFR</name>
<keyword evidence="2" id="KW-0813">Transport</keyword>
<gene>
    <name evidence="9" type="ORF">EYC84_010105</name>
</gene>
<feature type="domain" description="Major facilitator superfamily (MFS) profile" evidence="8">
    <location>
        <begin position="41"/>
        <end position="180"/>
    </location>
</feature>
<evidence type="ECO:0000256" key="6">
    <source>
        <dbReference type="ARBA" id="ARBA00023180"/>
    </source>
</evidence>
<evidence type="ECO:0000313" key="10">
    <source>
        <dbReference type="Proteomes" id="UP000322873"/>
    </source>
</evidence>
<evidence type="ECO:0000313" key="9">
    <source>
        <dbReference type="EMBL" id="KAA8567021.1"/>
    </source>
</evidence>
<organism evidence="9 10">
    <name type="scientific">Monilinia fructicola</name>
    <name type="common">Brown rot fungus</name>
    <name type="synonym">Ciboria fructicola</name>
    <dbReference type="NCBI Taxonomy" id="38448"/>
    <lineage>
        <taxon>Eukaryota</taxon>
        <taxon>Fungi</taxon>
        <taxon>Dikarya</taxon>
        <taxon>Ascomycota</taxon>
        <taxon>Pezizomycotina</taxon>
        <taxon>Leotiomycetes</taxon>
        <taxon>Helotiales</taxon>
        <taxon>Sclerotiniaceae</taxon>
        <taxon>Monilinia</taxon>
    </lineage>
</organism>
<dbReference type="PROSITE" id="PS50850">
    <property type="entry name" value="MFS"/>
    <property type="match status" value="1"/>
</dbReference>
<dbReference type="GO" id="GO:0005886">
    <property type="term" value="C:plasma membrane"/>
    <property type="evidence" value="ECO:0007669"/>
    <property type="project" value="TreeGrafter"/>
</dbReference>
<dbReference type="Pfam" id="PF07690">
    <property type="entry name" value="MFS_1"/>
    <property type="match status" value="1"/>
</dbReference>
<keyword evidence="6" id="KW-0325">Glycoprotein</keyword>
<feature type="transmembrane region" description="Helical" evidence="7">
    <location>
        <begin position="106"/>
        <end position="124"/>
    </location>
</feature>
<dbReference type="GO" id="GO:0022857">
    <property type="term" value="F:transmembrane transporter activity"/>
    <property type="evidence" value="ECO:0007669"/>
    <property type="project" value="InterPro"/>
</dbReference>
<dbReference type="PANTHER" id="PTHR23501">
    <property type="entry name" value="MAJOR FACILITATOR SUPERFAMILY"/>
    <property type="match status" value="1"/>
</dbReference>
<feature type="transmembrane region" description="Helical" evidence="7">
    <location>
        <begin position="75"/>
        <end position="94"/>
    </location>
</feature>
<feature type="transmembrane region" description="Helical" evidence="7">
    <location>
        <begin position="136"/>
        <end position="156"/>
    </location>
</feature>
<feature type="transmembrane region" description="Helical" evidence="7">
    <location>
        <begin position="38"/>
        <end position="63"/>
    </location>
</feature>
<dbReference type="Proteomes" id="UP000322873">
    <property type="component" value="Unassembled WGS sequence"/>
</dbReference>
<keyword evidence="3 7" id="KW-0812">Transmembrane</keyword>
<dbReference type="InterPro" id="IPR020846">
    <property type="entry name" value="MFS_dom"/>
</dbReference>
<evidence type="ECO:0000256" key="1">
    <source>
        <dbReference type="ARBA" id="ARBA00004141"/>
    </source>
</evidence>
<dbReference type="InterPro" id="IPR011701">
    <property type="entry name" value="MFS"/>
</dbReference>
<comment type="caution">
    <text evidence="9">The sequence shown here is derived from an EMBL/GenBank/DDBJ whole genome shotgun (WGS) entry which is preliminary data.</text>
</comment>
<protein>
    <recommendedName>
        <fullName evidence="8">Major facilitator superfamily (MFS) profile domain-containing protein</fullName>
    </recommendedName>
</protein>
<evidence type="ECO:0000256" key="3">
    <source>
        <dbReference type="ARBA" id="ARBA00022692"/>
    </source>
</evidence>
<keyword evidence="10" id="KW-1185">Reference proteome</keyword>
<evidence type="ECO:0000256" key="5">
    <source>
        <dbReference type="ARBA" id="ARBA00023136"/>
    </source>
</evidence>
<proteinExistence type="predicted"/>
<dbReference type="VEuPathDB" id="FungiDB:MFRU_007g01630"/>
<reference evidence="9 10" key="1">
    <citation type="submission" date="2019-06" db="EMBL/GenBank/DDBJ databases">
        <title>Genome Sequence of the Brown Rot Fungal Pathogen Monilinia fructicola.</title>
        <authorList>
            <person name="De Miccolis Angelini R.M."/>
            <person name="Landi L."/>
            <person name="Abate D."/>
            <person name="Pollastro S."/>
            <person name="Romanazzi G."/>
            <person name="Faretra F."/>
        </authorList>
    </citation>
    <scope>NUCLEOTIDE SEQUENCE [LARGE SCALE GENOMIC DNA]</scope>
    <source>
        <strain evidence="9 10">Mfrc123</strain>
    </source>
</reference>
<evidence type="ECO:0000256" key="4">
    <source>
        <dbReference type="ARBA" id="ARBA00022989"/>
    </source>
</evidence>
<keyword evidence="5 7" id="KW-0472">Membrane</keyword>
<dbReference type="SUPFAM" id="SSF103473">
    <property type="entry name" value="MFS general substrate transporter"/>
    <property type="match status" value="1"/>
</dbReference>
<evidence type="ECO:0000259" key="8">
    <source>
        <dbReference type="PROSITE" id="PS50850"/>
    </source>
</evidence>
<evidence type="ECO:0000256" key="7">
    <source>
        <dbReference type="SAM" id="Phobius"/>
    </source>
</evidence>
<evidence type="ECO:0000256" key="2">
    <source>
        <dbReference type="ARBA" id="ARBA00022448"/>
    </source>
</evidence>
<dbReference type="PANTHER" id="PTHR23501:SF187">
    <property type="entry name" value="MAJOR FACILITATOR SUPERFAMILY (MFS) PROFILE DOMAIN-CONTAINING PROTEIN"/>
    <property type="match status" value="1"/>
</dbReference>
<dbReference type="InterPro" id="IPR036259">
    <property type="entry name" value="MFS_trans_sf"/>
</dbReference>
<keyword evidence="4 7" id="KW-1133">Transmembrane helix</keyword>